<dbReference type="InterPro" id="IPR026728">
    <property type="entry name" value="BLTP3A/B"/>
</dbReference>
<dbReference type="EMBL" id="JASCZI010272068">
    <property type="protein sequence ID" value="MED6219839.1"/>
    <property type="molecule type" value="Genomic_DNA"/>
</dbReference>
<evidence type="ECO:0008006" key="4">
    <source>
        <dbReference type="Google" id="ProtNLM"/>
    </source>
</evidence>
<dbReference type="Pfam" id="PF24917">
    <property type="entry name" value="BLTP3A_B"/>
    <property type="match status" value="1"/>
</dbReference>
<evidence type="ECO:0000313" key="2">
    <source>
        <dbReference type="EMBL" id="MED6219839.1"/>
    </source>
</evidence>
<accession>A0ABU6ZD06</accession>
<proteinExistence type="predicted"/>
<organism evidence="2 3">
    <name type="scientific">Stylosanthes scabra</name>
    <dbReference type="NCBI Taxonomy" id="79078"/>
    <lineage>
        <taxon>Eukaryota</taxon>
        <taxon>Viridiplantae</taxon>
        <taxon>Streptophyta</taxon>
        <taxon>Embryophyta</taxon>
        <taxon>Tracheophyta</taxon>
        <taxon>Spermatophyta</taxon>
        <taxon>Magnoliopsida</taxon>
        <taxon>eudicotyledons</taxon>
        <taxon>Gunneridae</taxon>
        <taxon>Pentapetalae</taxon>
        <taxon>rosids</taxon>
        <taxon>fabids</taxon>
        <taxon>Fabales</taxon>
        <taxon>Fabaceae</taxon>
        <taxon>Papilionoideae</taxon>
        <taxon>50 kb inversion clade</taxon>
        <taxon>dalbergioids sensu lato</taxon>
        <taxon>Dalbergieae</taxon>
        <taxon>Pterocarpus clade</taxon>
        <taxon>Stylosanthes</taxon>
    </lineage>
</organism>
<protein>
    <recommendedName>
        <fullName evidence="4">Chorein N-terminal domain-containing protein</fullName>
    </recommendedName>
</protein>
<keyword evidence="3" id="KW-1185">Reference proteome</keyword>
<gene>
    <name evidence="2" type="ORF">PIB30_039400</name>
</gene>
<feature type="compositionally biased region" description="Low complexity" evidence="1">
    <location>
        <begin position="98"/>
        <end position="113"/>
    </location>
</feature>
<dbReference type="Proteomes" id="UP001341840">
    <property type="component" value="Unassembled WGS sequence"/>
</dbReference>
<comment type="caution">
    <text evidence="2">The sequence shown here is derived from an EMBL/GenBank/DDBJ whole genome shotgun (WGS) entry which is preliminary data.</text>
</comment>
<name>A0ABU6ZD06_9FABA</name>
<dbReference type="PANTHER" id="PTHR22774">
    <property type="entry name" value="CHOREIN N-TERMINAL DOMAIN-CONTAINING PROTEIN"/>
    <property type="match status" value="1"/>
</dbReference>
<evidence type="ECO:0000313" key="3">
    <source>
        <dbReference type="Proteomes" id="UP001341840"/>
    </source>
</evidence>
<sequence length="1231" mass="135268">MESILARALEYTLKYWLKSFSRDQFKLQGRTLSLSNLDIDGDALHSSLALPPALHVTTAKVAKLDIMLPSVSNVQVEPIIVQIDRLDLVLEENSDFDASVSGTNSSTTSSAATPPKGSGYGFTDKIADGMTIQIHTVNMLLETRGGGGARRKGGATWAPPMASITIHNLLLYTTNESWEVVNLKEAREFSNNKKYIYVFKKLEWESLSIDLLPHPDMFMDSTLGLSEEGSNLRDDDGAKRVFFGGERFIEGISGEAYITVQRTDLNSPLGLEVQMHINEAVCPALSEPGLRALLRFMTGLYVCLNRGDVDLKTQQRSTEAAGRSLVSIVVDHIFLCIKDTEFQLELLLQSLFFSRCWCQTDNTLALSIGKASLSEGDNDNNLTRITIGGIILRDIFSFPPCTLVQPSMQAVTKDAFHVPEFARSFCPPIYPLGEQQWQVIEGTPLICLHSLQVIPSPLPPSFASQTVIDCQPLMVHLQEETCLRISSFLADGIVVSPGDILPDFSIKSFIFNLKGLDLTVPLDNIEKDISKIDMGNTTVQNSFSGARLHVENLFFSDSPLLKVRMLNLEKDPACFNLWEGQPIDASQKKWTARASQLTLSLEACSDKIGQTGGLLRCVDLKDACIEVAMATADGSPLLHIPPSGGIVRVGVACGQYLSNTSVEQLFFVLDLYGYFGRVSEKIAMAGKRKQLKDNRDKSLSGKLMDKVPSDTAVSLTVRDLQLRFLESSSVNVEGMPLVQFIGDDLFISAAHKTLGGAIVVSSTLRWESVQIDCVDAEGHLPCENGSFLSPSENVPAPSDNGYPYLRAVFWVDKNKKHPMNGNAHSFPFLDISMVHVIPLHEEDMESHSLNVSASVSGVRLGGGMNYAEALLHRFGILGPDGGPGTGLSKGLENLQKGPLSKLFKTTPLIADNSEDAESTRQEEETSFPQLKKPDDVDVTIEFRDWLFALEGADQMAEQWWFSSLEVVDREERCWHTTFRGLRVNAKSSPKKVLDGKAQLRQIKQNPIELVTVGIEGLRILKPHIQKGTPSMLIANGDKAYTSTAEGVGLEVRLILCEENTDEIVNWEVEDLKFIVKQPIEATVTKDELQHLTLLCKSEIDSVGRITAGVLRLLKLEGSVGQAVIDQLGNIGSEGIDKIFSSEKVSKDGSIVGNNRGHSPLPSRVDEGPHKTMEETLSLLEEMVVESQAKLSELITHDGTSDSSSTQHLTIVNLSQNVETMQGLLKQLRNQL</sequence>
<feature type="region of interest" description="Disordered" evidence="1">
    <location>
        <begin position="97"/>
        <end position="116"/>
    </location>
</feature>
<dbReference type="PANTHER" id="PTHR22774:SF11">
    <property type="entry name" value="CHOREIN N-TERMINAL DOMAIN-CONTAINING PROTEIN"/>
    <property type="match status" value="1"/>
</dbReference>
<reference evidence="2 3" key="1">
    <citation type="journal article" date="2023" name="Plants (Basel)">
        <title>Bridging the Gap: Combining Genomics and Transcriptomics Approaches to Understand Stylosanthes scabra, an Orphan Legume from the Brazilian Caatinga.</title>
        <authorList>
            <person name="Ferreira-Neto J.R.C."/>
            <person name="da Silva M.D."/>
            <person name="Binneck E."/>
            <person name="de Melo N.F."/>
            <person name="da Silva R.H."/>
            <person name="de Melo A.L.T.M."/>
            <person name="Pandolfi V."/>
            <person name="Bustamante F.O."/>
            <person name="Brasileiro-Vidal A.C."/>
            <person name="Benko-Iseppon A.M."/>
        </authorList>
    </citation>
    <scope>NUCLEOTIDE SEQUENCE [LARGE SCALE GENOMIC DNA]</scope>
    <source>
        <tissue evidence="2">Leaves</tissue>
    </source>
</reference>
<evidence type="ECO:0000256" key="1">
    <source>
        <dbReference type="SAM" id="MobiDB-lite"/>
    </source>
</evidence>